<feature type="compositionally biased region" description="Low complexity" evidence="1">
    <location>
        <begin position="64"/>
        <end position="77"/>
    </location>
</feature>
<reference evidence="2" key="2">
    <citation type="submission" date="2020-09" db="EMBL/GenBank/DDBJ databases">
        <authorList>
            <person name="Sun Q."/>
            <person name="Ohkuma M."/>
        </authorList>
    </citation>
    <scope>NUCLEOTIDE SEQUENCE</scope>
    <source>
        <strain evidence="2">JCM 4125</strain>
    </source>
</reference>
<sequence>MWSAEDLAWDTVRRQGRHGLTAGQVADEAGEAARRERETRRQPAAAPAGREPYDGDPEHLARYGRSGMPSGGASPPG</sequence>
<feature type="compositionally biased region" description="Basic and acidic residues" evidence="1">
    <location>
        <begin position="31"/>
        <end position="41"/>
    </location>
</feature>
<dbReference type="EMBL" id="BMSA01000062">
    <property type="protein sequence ID" value="GGT99625.1"/>
    <property type="molecule type" value="Genomic_DNA"/>
</dbReference>
<feature type="compositionally biased region" description="Basic and acidic residues" evidence="1">
    <location>
        <begin position="51"/>
        <end position="61"/>
    </location>
</feature>
<organism evidence="2 3">
    <name type="scientific">Streptomyces phaeofaciens</name>
    <dbReference type="NCBI Taxonomy" id="68254"/>
    <lineage>
        <taxon>Bacteria</taxon>
        <taxon>Bacillati</taxon>
        <taxon>Actinomycetota</taxon>
        <taxon>Actinomycetes</taxon>
        <taxon>Kitasatosporales</taxon>
        <taxon>Streptomycetaceae</taxon>
        <taxon>Streptomyces</taxon>
    </lineage>
</organism>
<name>A0A918HT25_9ACTN</name>
<gene>
    <name evidence="2" type="ORF">GCM10010226_90880</name>
</gene>
<accession>A0A918HT25</accession>
<dbReference type="Proteomes" id="UP000646776">
    <property type="component" value="Unassembled WGS sequence"/>
</dbReference>
<evidence type="ECO:0000313" key="2">
    <source>
        <dbReference type="EMBL" id="GGT99625.1"/>
    </source>
</evidence>
<proteinExistence type="predicted"/>
<dbReference type="AlphaFoldDB" id="A0A918HT25"/>
<comment type="caution">
    <text evidence="2">The sequence shown here is derived from an EMBL/GenBank/DDBJ whole genome shotgun (WGS) entry which is preliminary data.</text>
</comment>
<protein>
    <submittedName>
        <fullName evidence="2">Uncharacterized protein</fullName>
    </submittedName>
</protein>
<keyword evidence="3" id="KW-1185">Reference proteome</keyword>
<reference evidence="2" key="1">
    <citation type="journal article" date="2014" name="Int. J. Syst. Evol. Microbiol.">
        <title>Complete genome sequence of Corynebacterium casei LMG S-19264T (=DSM 44701T), isolated from a smear-ripened cheese.</title>
        <authorList>
            <consortium name="US DOE Joint Genome Institute (JGI-PGF)"/>
            <person name="Walter F."/>
            <person name="Albersmeier A."/>
            <person name="Kalinowski J."/>
            <person name="Ruckert C."/>
        </authorList>
    </citation>
    <scope>NUCLEOTIDE SEQUENCE</scope>
    <source>
        <strain evidence="2">JCM 4125</strain>
    </source>
</reference>
<feature type="region of interest" description="Disordered" evidence="1">
    <location>
        <begin position="1"/>
        <end position="77"/>
    </location>
</feature>
<evidence type="ECO:0000256" key="1">
    <source>
        <dbReference type="SAM" id="MobiDB-lite"/>
    </source>
</evidence>
<evidence type="ECO:0000313" key="3">
    <source>
        <dbReference type="Proteomes" id="UP000646776"/>
    </source>
</evidence>